<feature type="domain" description="Guanylate kinase-like" evidence="1">
    <location>
        <begin position="1"/>
        <end position="159"/>
    </location>
</feature>
<dbReference type="GO" id="GO:0034330">
    <property type="term" value="P:cell junction organization"/>
    <property type="evidence" value="ECO:0007669"/>
    <property type="project" value="UniProtKB-ARBA"/>
</dbReference>
<protein>
    <submittedName>
        <fullName evidence="2">Guanylate kinase-like domain-containing protein</fullName>
    </submittedName>
</protein>
<evidence type="ECO:0000259" key="1">
    <source>
        <dbReference type="PROSITE" id="PS50052"/>
    </source>
</evidence>
<dbReference type="Gene3D" id="3.40.50.300">
    <property type="entry name" value="P-loop containing nucleotide triphosphate hydrolases"/>
    <property type="match status" value="1"/>
</dbReference>
<dbReference type="InterPro" id="IPR027417">
    <property type="entry name" value="P-loop_NTPase"/>
</dbReference>
<proteinExistence type="predicted"/>
<dbReference type="InterPro" id="IPR008144">
    <property type="entry name" value="Guanylate_kin-like_dom"/>
</dbReference>
<dbReference type="WBParaSite" id="SBAD_0001125801-mRNA-1">
    <property type="protein sequence ID" value="SBAD_0001125801-mRNA-1"/>
    <property type="gene ID" value="SBAD_0001125801"/>
</dbReference>
<dbReference type="PANTHER" id="PTHR23122">
    <property type="entry name" value="MEMBRANE-ASSOCIATED GUANYLATE KINASE MAGUK"/>
    <property type="match status" value="1"/>
</dbReference>
<dbReference type="SUPFAM" id="SSF52540">
    <property type="entry name" value="P-loop containing nucleoside triphosphate hydrolases"/>
    <property type="match status" value="1"/>
</dbReference>
<name>A0A183J4T4_9BILA</name>
<dbReference type="InterPro" id="IPR008145">
    <property type="entry name" value="GK/Ca_channel_bsu"/>
</dbReference>
<dbReference type="FunFam" id="3.30.63.10:FF:000002">
    <property type="entry name" value="Guanylate kinase 1"/>
    <property type="match status" value="1"/>
</dbReference>
<reference evidence="2" key="1">
    <citation type="submission" date="2016-06" db="UniProtKB">
        <authorList>
            <consortium name="WormBaseParasite"/>
        </authorList>
    </citation>
    <scope>IDENTIFICATION</scope>
</reference>
<organism evidence="2">
    <name type="scientific">Soboliphyme baturini</name>
    <dbReference type="NCBI Taxonomy" id="241478"/>
    <lineage>
        <taxon>Eukaryota</taxon>
        <taxon>Metazoa</taxon>
        <taxon>Ecdysozoa</taxon>
        <taxon>Nematoda</taxon>
        <taxon>Enoplea</taxon>
        <taxon>Dorylaimia</taxon>
        <taxon>Dioctophymatida</taxon>
        <taxon>Dioctophymatoidea</taxon>
        <taxon>Soboliphymatidae</taxon>
        <taxon>Soboliphyme</taxon>
    </lineage>
</organism>
<accession>A0A183J4T4</accession>
<dbReference type="AlphaFoldDB" id="A0A183J4T4"/>
<dbReference type="PROSITE" id="PS50052">
    <property type="entry name" value="GUANYLATE_KINASE_2"/>
    <property type="match status" value="1"/>
</dbReference>
<evidence type="ECO:0000313" key="2">
    <source>
        <dbReference type="WBParaSite" id="SBAD_0001125801-mRNA-1"/>
    </source>
</evidence>
<dbReference type="Pfam" id="PF00625">
    <property type="entry name" value="Guanylate_kin"/>
    <property type="match status" value="1"/>
</dbReference>
<dbReference type="SMART" id="SM00072">
    <property type="entry name" value="GuKc"/>
    <property type="match status" value="1"/>
</dbReference>
<sequence length="185" mass="21484">LKIYRGSILDTTRPKQPNERDGVPYYFVSKQAFQEDATSGKFVEWGEYQKHLYGTSFGEIRRVIQRGRTCVLTLKPQSIPVLRNSDLMPYVIFIAPTSLERLKMSKQRQGINGNVKEDELKAIVAEAKKAEEQFGHYFDKVIVNYDLEQSFHELRLVIHRLESEPQWVPSVWLKSTNSVSNNLHQ</sequence>
<dbReference type="InterPro" id="IPR050716">
    <property type="entry name" value="MAGUK"/>
</dbReference>